<dbReference type="AlphaFoldDB" id="A0A177B3B5"/>
<dbReference type="FunFam" id="1.10.20.10:FF:000062">
    <property type="entry name" value="Nuclear transcription factor Y subunit C"/>
    <property type="match status" value="1"/>
</dbReference>
<sequence length="165" mass="19129">MEKEVDGKHETLIKNTFMCSAKHAHPTMDVNKIVDFYWDTVNEKYDNLSDCFIRTSSLPIARVKRIMKLDEDVKMISSEVPILFAKAAELFITELTVRSWIITSEHKRRTLQKSDIATAVSQNDMYDFLIDVLPRDDPVKGLSYLDKNLFNTPVKNKKNEKNVNM</sequence>
<dbReference type="GO" id="GO:0000981">
    <property type="term" value="F:DNA-binding transcription factor activity, RNA polymerase II-specific"/>
    <property type="evidence" value="ECO:0007669"/>
    <property type="project" value="TreeGrafter"/>
</dbReference>
<evidence type="ECO:0000256" key="6">
    <source>
        <dbReference type="ARBA" id="ARBA00038129"/>
    </source>
</evidence>
<evidence type="ECO:0000256" key="1">
    <source>
        <dbReference type="ARBA" id="ARBA00004123"/>
    </source>
</evidence>
<dbReference type="EMBL" id="LWCA01000392">
    <property type="protein sequence ID" value="OAF68758.1"/>
    <property type="molecule type" value="Genomic_DNA"/>
</dbReference>
<comment type="similarity">
    <text evidence="6">Belongs to the NFYC/HAP5 subunit family.</text>
</comment>
<comment type="caution">
    <text evidence="8">The sequence shown here is derived from an EMBL/GenBank/DDBJ whole genome shotgun (WGS) entry which is preliminary data.</text>
</comment>
<dbReference type="InterPro" id="IPR009072">
    <property type="entry name" value="Histone-fold"/>
</dbReference>
<evidence type="ECO:0000256" key="2">
    <source>
        <dbReference type="ARBA" id="ARBA00023015"/>
    </source>
</evidence>
<name>A0A177B3B5_9BILA</name>
<dbReference type="CDD" id="cd22908">
    <property type="entry name" value="HFD_NFYC-like"/>
    <property type="match status" value="1"/>
</dbReference>
<keyword evidence="4" id="KW-0804">Transcription</keyword>
<reference evidence="8 9" key="1">
    <citation type="submission" date="2016-04" db="EMBL/GenBank/DDBJ databases">
        <title>The genome of Intoshia linei affirms orthonectids as highly simplified spiralians.</title>
        <authorList>
            <person name="Mikhailov K.V."/>
            <person name="Slusarev G.S."/>
            <person name="Nikitin M.A."/>
            <person name="Logacheva M.D."/>
            <person name="Penin A."/>
            <person name="Aleoshin V."/>
            <person name="Panchin Y.V."/>
        </authorList>
    </citation>
    <scope>NUCLEOTIDE SEQUENCE [LARGE SCALE GENOMIC DNA]</scope>
    <source>
        <strain evidence="8">Intl2013</strain>
        <tissue evidence="8">Whole animal</tissue>
    </source>
</reference>
<comment type="subcellular location">
    <subcellularLocation>
        <location evidence="1">Nucleus</location>
    </subcellularLocation>
</comment>
<dbReference type="PANTHER" id="PTHR10252">
    <property type="entry name" value="HISTONE-LIKE TRANSCRIPTION FACTOR CCAAT-RELATED"/>
    <property type="match status" value="1"/>
</dbReference>
<keyword evidence="2" id="KW-0805">Transcription regulation</keyword>
<evidence type="ECO:0000259" key="7">
    <source>
        <dbReference type="Pfam" id="PF00808"/>
    </source>
</evidence>
<keyword evidence="9" id="KW-1185">Reference proteome</keyword>
<evidence type="ECO:0000256" key="5">
    <source>
        <dbReference type="ARBA" id="ARBA00023242"/>
    </source>
</evidence>
<evidence type="ECO:0000313" key="9">
    <source>
        <dbReference type="Proteomes" id="UP000078046"/>
    </source>
</evidence>
<dbReference type="OrthoDB" id="1272441at2759"/>
<dbReference type="GO" id="GO:0000978">
    <property type="term" value="F:RNA polymerase II cis-regulatory region sequence-specific DNA binding"/>
    <property type="evidence" value="ECO:0007669"/>
    <property type="project" value="TreeGrafter"/>
</dbReference>
<keyword evidence="3" id="KW-0238">DNA-binding</keyword>
<accession>A0A177B3B5</accession>
<organism evidence="8 9">
    <name type="scientific">Intoshia linei</name>
    <dbReference type="NCBI Taxonomy" id="1819745"/>
    <lineage>
        <taxon>Eukaryota</taxon>
        <taxon>Metazoa</taxon>
        <taxon>Spiralia</taxon>
        <taxon>Lophotrochozoa</taxon>
        <taxon>Mesozoa</taxon>
        <taxon>Orthonectida</taxon>
        <taxon>Rhopaluridae</taxon>
        <taxon>Intoshia</taxon>
    </lineage>
</organism>
<dbReference type="GO" id="GO:0046982">
    <property type="term" value="F:protein heterodimerization activity"/>
    <property type="evidence" value="ECO:0007669"/>
    <property type="project" value="InterPro"/>
</dbReference>
<dbReference type="SUPFAM" id="SSF47113">
    <property type="entry name" value="Histone-fold"/>
    <property type="match status" value="1"/>
</dbReference>
<feature type="domain" description="Transcription factor CBF/NF-Y/archaeal histone" evidence="7">
    <location>
        <begin position="57"/>
        <end position="120"/>
    </location>
</feature>
<keyword evidence="5" id="KW-0539">Nucleus</keyword>
<evidence type="ECO:0000256" key="3">
    <source>
        <dbReference type="ARBA" id="ARBA00023125"/>
    </source>
</evidence>
<evidence type="ECO:0000313" key="8">
    <source>
        <dbReference type="EMBL" id="OAF68758.1"/>
    </source>
</evidence>
<dbReference type="InterPro" id="IPR050568">
    <property type="entry name" value="Transcr_DNA_Rep_Reg"/>
</dbReference>
<protein>
    <recommendedName>
        <fullName evidence="7">Transcription factor CBF/NF-Y/archaeal histone domain-containing protein</fullName>
    </recommendedName>
</protein>
<proteinExistence type="inferred from homology"/>
<dbReference type="Pfam" id="PF00808">
    <property type="entry name" value="CBFD_NFYB_HMF"/>
    <property type="match status" value="1"/>
</dbReference>
<dbReference type="InterPro" id="IPR003958">
    <property type="entry name" value="CBFA_NFYB_domain"/>
</dbReference>
<evidence type="ECO:0000256" key="4">
    <source>
        <dbReference type="ARBA" id="ARBA00023163"/>
    </source>
</evidence>
<gene>
    <name evidence="8" type="ORF">A3Q56_03491</name>
</gene>
<dbReference type="PANTHER" id="PTHR10252:SF8">
    <property type="entry name" value="NUCLEAR TRANSCRIPTION FACTOR Y SUBUNIT GAMMA"/>
    <property type="match status" value="1"/>
</dbReference>
<dbReference type="Proteomes" id="UP000078046">
    <property type="component" value="Unassembled WGS sequence"/>
</dbReference>
<dbReference type="GO" id="GO:0005634">
    <property type="term" value="C:nucleus"/>
    <property type="evidence" value="ECO:0007669"/>
    <property type="project" value="UniProtKB-SubCell"/>
</dbReference>
<dbReference type="Gene3D" id="1.10.20.10">
    <property type="entry name" value="Histone, subunit A"/>
    <property type="match status" value="1"/>
</dbReference>